<sequence length="206" mass="22685">MTILPTQLQLWEAARAVITSLQGIPELHQAKVTIIGGVALQNHLPNRVTSDVDILIFDGDDPICTRAIRAGLVSLIPRNFEERAQPIYFTGNPDNLIQVDIIPPDLPPYLPADVATLGEVDPKHLPFLAPLDLLVYKIHCCSMRPSHRKRTQDAKDAHELVNILSRQGAIALNDSQEQAVLSGLDGMVEYSGETREWWESALGLSG</sequence>
<accession>A0A8H6PHT0</accession>
<organism evidence="1 2">
    <name type="scientific">Aspergillus hiratsukae</name>
    <dbReference type="NCBI Taxonomy" id="1194566"/>
    <lineage>
        <taxon>Eukaryota</taxon>
        <taxon>Fungi</taxon>
        <taxon>Dikarya</taxon>
        <taxon>Ascomycota</taxon>
        <taxon>Pezizomycotina</taxon>
        <taxon>Eurotiomycetes</taxon>
        <taxon>Eurotiomycetidae</taxon>
        <taxon>Eurotiales</taxon>
        <taxon>Aspergillaceae</taxon>
        <taxon>Aspergillus</taxon>
        <taxon>Aspergillus subgen. Fumigati</taxon>
    </lineage>
</organism>
<reference evidence="1" key="1">
    <citation type="submission" date="2020-06" db="EMBL/GenBank/DDBJ databases">
        <title>Draft genome sequences of strains closely related to Aspergillus parafelis and Aspergillus hiratsukae.</title>
        <authorList>
            <person name="Dos Santos R.A.C."/>
            <person name="Rivero-Menendez O."/>
            <person name="Steenwyk J.L."/>
            <person name="Mead M.E."/>
            <person name="Goldman G.H."/>
            <person name="Alastruey-Izquierdo A."/>
            <person name="Rokas A."/>
        </authorList>
    </citation>
    <scope>NUCLEOTIDE SEQUENCE</scope>
    <source>
        <strain evidence="1">CNM-CM5793</strain>
    </source>
</reference>
<dbReference type="SUPFAM" id="SSF81301">
    <property type="entry name" value="Nucleotidyltransferase"/>
    <property type="match status" value="1"/>
</dbReference>
<protein>
    <submittedName>
        <fullName evidence="1">Uncharacterized protein</fullName>
    </submittedName>
</protein>
<evidence type="ECO:0000313" key="2">
    <source>
        <dbReference type="Proteomes" id="UP000630445"/>
    </source>
</evidence>
<evidence type="ECO:0000313" key="1">
    <source>
        <dbReference type="EMBL" id="KAF7137064.1"/>
    </source>
</evidence>
<proteinExistence type="predicted"/>
<dbReference type="OrthoDB" id="5421247at2759"/>
<name>A0A8H6PHT0_9EURO</name>
<gene>
    <name evidence="1" type="ORF">CNMCM5793_006915</name>
</gene>
<comment type="caution">
    <text evidence="1">The sequence shown here is derived from an EMBL/GenBank/DDBJ whole genome shotgun (WGS) entry which is preliminary data.</text>
</comment>
<dbReference type="InterPro" id="IPR043519">
    <property type="entry name" value="NT_sf"/>
</dbReference>
<dbReference type="AlphaFoldDB" id="A0A8H6PHT0"/>
<dbReference type="EMBL" id="JACBAD010001642">
    <property type="protein sequence ID" value="KAF7137064.1"/>
    <property type="molecule type" value="Genomic_DNA"/>
</dbReference>
<dbReference type="Proteomes" id="UP000630445">
    <property type="component" value="Unassembled WGS sequence"/>
</dbReference>
<keyword evidence="2" id="KW-1185">Reference proteome</keyword>